<protein>
    <recommendedName>
        <fullName evidence="8">ER membrane protein complex subunit 7 beta-sandwich domain-containing protein</fullName>
    </recommendedName>
</protein>
<dbReference type="PANTHER" id="PTHR13605:SF4">
    <property type="entry name" value="ER MEMBRANE PROTEIN COMPLEX SUBUNIT 7"/>
    <property type="match status" value="1"/>
</dbReference>
<gene>
    <name evidence="9" type="ORF">EJ03DRAFT_56964</name>
</gene>
<comment type="subcellular location">
    <subcellularLocation>
        <location evidence="1">Membrane</location>
        <topology evidence="1">Single-pass membrane protein</topology>
    </subcellularLocation>
</comment>
<feature type="chain" id="PRO_5026358384" description="ER membrane protein complex subunit 7 beta-sandwich domain-containing protein" evidence="7">
    <location>
        <begin position="19"/>
        <end position="227"/>
    </location>
</feature>
<evidence type="ECO:0000313" key="9">
    <source>
        <dbReference type="EMBL" id="KAF2770879.1"/>
    </source>
</evidence>
<evidence type="ECO:0000256" key="5">
    <source>
        <dbReference type="ARBA" id="ARBA00023136"/>
    </source>
</evidence>
<dbReference type="EMBL" id="ML995823">
    <property type="protein sequence ID" value="KAF2770879.1"/>
    <property type="molecule type" value="Genomic_DNA"/>
</dbReference>
<dbReference type="PANTHER" id="PTHR13605">
    <property type="entry name" value="ER MEMBRANE PROTEIN COMPLEX SUBUNIT 7"/>
    <property type="match status" value="1"/>
</dbReference>
<reference evidence="9" key="1">
    <citation type="journal article" date="2020" name="Stud. Mycol.">
        <title>101 Dothideomycetes genomes: a test case for predicting lifestyles and emergence of pathogens.</title>
        <authorList>
            <person name="Haridas S."/>
            <person name="Albert R."/>
            <person name="Binder M."/>
            <person name="Bloem J."/>
            <person name="Labutti K."/>
            <person name="Salamov A."/>
            <person name="Andreopoulos B."/>
            <person name="Baker S."/>
            <person name="Barry K."/>
            <person name="Bills G."/>
            <person name="Bluhm B."/>
            <person name="Cannon C."/>
            <person name="Castanera R."/>
            <person name="Culley D."/>
            <person name="Daum C."/>
            <person name="Ezra D."/>
            <person name="Gonzalez J."/>
            <person name="Henrissat B."/>
            <person name="Kuo A."/>
            <person name="Liang C."/>
            <person name="Lipzen A."/>
            <person name="Lutzoni F."/>
            <person name="Magnuson J."/>
            <person name="Mondo S."/>
            <person name="Nolan M."/>
            <person name="Ohm R."/>
            <person name="Pangilinan J."/>
            <person name="Park H.-J."/>
            <person name="Ramirez L."/>
            <person name="Alfaro M."/>
            <person name="Sun H."/>
            <person name="Tritt A."/>
            <person name="Yoshinaga Y."/>
            <person name="Zwiers L.-H."/>
            <person name="Turgeon B."/>
            <person name="Goodwin S."/>
            <person name="Spatafora J."/>
            <person name="Crous P."/>
            <person name="Grigoriev I."/>
        </authorList>
    </citation>
    <scope>NUCLEOTIDE SEQUENCE</scope>
    <source>
        <strain evidence="9">CBS 116005</strain>
    </source>
</reference>
<evidence type="ECO:0000256" key="3">
    <source>
        <dbReference type="ARBA" id="ARBA00022729"/>
    </source>
</evidence>
<organism evidence="9 10">
    <name type="scientific">Teratosphaeria nubilosa</name>
    <dbReference type="NCBI Taxonomy" id="161662"/>
    <lineage>
        <taxon>Eukaryota</taxon>
        <taxon>Fungi</taxon>
        <taxon>Dikarya</taxon>
        <taxon>Ascomycota</taxon>
        <taxon>Pezizomycotina</taxon>
        <taxon>Dothideomycetes</taxon>
        <taxon>Dothideomycetidae</taxon>
        <taxon>Mycosphaerellales</taxon>
        <taxon>Teratosphaeriaceae</taxon>
        <taxon>Teratosphaeria</taxon>
    </lineage>
</organism>
<keyword evidence="2 6" id="KW-0812">Transmembrane</keyword>
<feature type="transmembrane region" description="Helical" evidence="6">
    <location>
        <begin position="154"/>
        <end position="172"/>
    </location>
</feature>
<evidence type="ECO:0000256" key="6">
    <source>
        <dbReference type="SAM" id="Phobius"/>
    </source>
</evidence>
<dbReference type="InterPro" id="IPR019008">
    <property type="entry name" value="Beta_sandwich_EMC7"/>
</dbReference>
<feature type="signal peptide" evidence="7">
    <location>
        <begin position="1"/>
        <end position="18"/>
    </location>
</feature>
<name>A0A6G1LE74_9PEZI</name>
<evidence type="ECO:0000313" key="10">
    <source>
        <dbReference type="Proteomes" id="UP000799436"/>
    </source>
</evidence>
<accession>A0A6G1LE74</accession>
<dbReference type="Pfam" id="PF09430">
    <property type="entry name" value="EMC7_beta-sandw"/>
    <property type="match status" value="1"/>
</dbReference>
<feature type="domain" description="ER membrane protein complex subunit 7 beta-sandwich" evidence="8">
    <location>
        <begin position="32"/>
        <end position="157"/>
    </location>
</feature>
<keyword evidence="3 7" id="KW-0732">Signal</keyword>
<evidence type="ECO:0000256" key="1">
    <source>
        <dbReference type="ARBA" id="ARBA00004167"/>
    </source>
</evidence>
<proteinExistence type="predicted"/>
<dbReference type="InterPro" id="IPR039163">
    <property type="entry name" value="EMC7"/>
</dbReference>
<keyword evidence="10" id="KW-1185">Reference proteome</keyword>
<evidence type="ECO:0000256" key="4">
    <source>
        <dbReference type="ARBA" id="ARBA00022989"/>
    </source>
</evidence>
<evidence type="ECO:0000259" key="8">
    <source>
        <dbReference type="Pfam" id="PF09430"/>
    </source>
</evidence>
<keyword evidence="4 6" id="KW-1133">Transmembrane helix</keyword>
<sequence length="227" mass="24516">MRSISSFAALCLSTLASAARLTVNILPSQHLNPSTLPASTHAVLTGPPGVRYNVPLRRDNTFIFTNLVPSSYLLTVHSRDHFFPPLRVDVSQAEGEGESIQAWQTYRGNEWSNKGVAYGSGKGELSINVQAGAKKEFYQDRGGFNLLGFLKSPMILMALVSVVFIFGMPYLMENMDPETKAEFEEMQKKGPLMGSGGAANSMQNFDLAGFLAGKSSDGASSGGARKR</sequence>
<evidence type="ECO:0000256" key="2">
    <source>
        <dbReference type="ARBA" id="ARBA00022692"/>
    </source>
</evidence>
<keyword evidence="5 6" id="KW-0472">Membrane</keyword>
<dbReference type="OrthoDB" id="27095at2759"/>
<dbReference type="GO" id="GO:0072546">
    <property type="term" value="C:EMC complex"/>
    <property type="evidence" value="ECO:0007669"/>
    <property type="project" value="TreeGrafter"/>
</dbReference>
<dbReference type="Proteomes" id="UP000799436">
    <property type="component" value="Unassembled WGS sequence"/>
</dbReference>
<evidence type="ECO:0000256" key="7">
    <source>
        <dbReference type="SAM" id="SignalP"/>
    </source>
</evidence>
<dbReference type="AlphaFoldDB" id="A0A6G1LE74"/>